<evidence type="ECO:0000313" key="1">
    <source>
        <dbReference type="EMBL" id="JAE32239.1"/>
    </source>
</evidence>
<reference evidence="1" key="1">
    <citation type="submission" date="2014-09" db="EMBL/GenBank/DDBJ databases">
        <authorList>
            <person name="Magalhaes I.L.F."/>
            <person name="Oliveira U."/>
            <person name="Santos F.R."/>
            <person name="Vidigal T.H.D.A."/>
            <person name="Brescovit A.D."/>
            <person name="Santos A.J."/>
        </authorList>
    </citation>
    <scope>NUCLEOTIDE SEQUENCE</scope>
    <source>
        <tissue evidence="1">Shoot tissue taken approximately 20 cm above the soil surface</tissue>
    </source>
</reference>
<sequence>MSRNLHGYESSCSIQGEAILTMIYAMEDFNKFCNSCEVIKVNRLKTLHHV</sequence>
<dbReference type="AlphaFoldDB" id="A0A0A9H8U9"/>
<reference evidence="1" key="2">
    <citation type="journal article" date="2015" name="Data Brief">
        <title>Shoot transcriptome of the giant reed, Arundo donax.</title>
        <authorList>
            <person name="Barrero R.A."/>
            <person name="Guerrero F.D."/>
            <person name="Moolhuijzen P."/>
            <person name="Goolsby J.A."/>
            <person name="Tidwell J."/>
            <person name="Bellgard S.E."/>
            <person name="Bellgard M.I."/>
        </authorList>
    </citation>
    <scope>NUCLEOTIDE SEQUENCE</scope>
    <source>
        <tissue evidence="1">Shoot tissue taken approximately 20 cm above the soil surface</tissue>
    </source>
</reference>
<protein>
    <submittedName>
        <fullName evidence="1">Uncharacterized protein</fullName>
    </submittedName>
</protein>
<name>A0A0A9H8U9_ARUDO</name>
<dbReference type="EMBL" id="GBRH01165657">
    <property type="protein sequence ID" value="JAE32239.1"/>
    <property type="molecule type" value="Transcribed_RNA"/>
</dbReference>
<accession>A0A0A9H8U9</accession>
<proteinExistence type="predicted"/>
<organism evidence="1">
    <name type="scientific">Arundo donax</name>
    <name type="common">Giant reed</name>
    <name type="synonym">Donax arundinaceus</name>
    <dbReference type="NCBI Taxonomy" id="35708"/>
    <lineage>
        <taxon>Eukaryota</taxon>
        <taxon>Viridiplantae</taxon>
        <taxon>Streptophyta</taxon>
        <taxon>Embryophyta</taxon>
        <taxon>Tracheophyta</taxon>
        <taxon>Spermatophyta</taxon>
        <taxon>Magnoliopsida</taxon>
        <taxon>Liliopsida</taxon>
        <taxon>Poales</taxon>
        <taxon>Poaceae</taxon>
        <taxon>PACMAD clade</taxon>
        <taxon>Arundinoideae</taxon>
        <taxon>Arundineae</taxon>
        <taxon>Arundo</taxon>
    </lineage>
</organism>